<dbReference type="InterPro" id="IPR046820">
    <property type="entry name" value="MmeI_TRD"/>
</dbReference>
<dbReference type="SUPFAM" id="SSF53335">
    <property type="entry name" value="S-adenosyl-L-methionine-dependent methyltransferases"/>
    <property type="match status" value="1"/>
</dbReference>
<dbReference type="GO" id="GO:0032259">
    <property type="term" value="P:methylation"/>
    <property type="evidence" value="ECO:0007669"/>
    <property type="project" value="UniProtKB-KW"/>
</dbReference>
<feature type="domain" description="MmeI-like helicase spacer" evidence="6">
    <location>
        <begin position="188"/>
        <end position="266"/>
    </location>
</feature>
<evidence type="ECO:0000259" key="6">
    <source>
        <dbReference type="Pfam" id="PF20465"/>
    </source>
</evidence>
<evidence type="ECO:0000259" key="7">
    <source>
        <dbReference type="Pfam" id="PF20466"/>
    </source>
</evidence>
<dbReference type="InterPro" id="IPR050953">
    <property type="entry name" value="N4_N6_ade-DNA_methylase"/>
</dbReference>
<dbReference type="EMBL" id="JAGSOV010000041">
    <property type="protein sequence ID" value="MCO1657355.1"/>
    <property type="molecule type" value="Genomic_DNA"/>
</dbReference>
<dbReference type="InterPro" id="IPR046816">
    <property type="entry name" value="MmeI_Mtase"/>
</dbReference>
<comment type="caution">
    <text evidence="10">The sequence shown here is derived from an EMBL/GenBank/DDBJ whole genome shotgun (WGS) entry which is preliminary data.</text>
</comment>
<dbReference type="PANTHER" id="PTHR33841:SF1">
    <property type="entry name" value="DNA METHYLTRANSFERASE A"/>
    <property type="match status" value="1"/>
</dbReference>
<dbReference type="EC" id="2.1.1.72" evidence="1"/>
<dbReference type="InterPro" id="IPR029063">
    <property type="entry name" value="SAM-dependent_MTases_sf"/>
</dbReference>
<dbReference type="PANTHER" id="PTHR33841">
    <property type="entry name" value="DNA METHYLTRANSFERASE YEEA-RELATED"/>
    <property type="match status" value="1"/>
</dbReference>
<sequence length="918" mass="102849">MSEELVAQSEKRNYGEMFRLDLNWGAPDLPPIILEVEHGETLTATNVSSYRGLRVWEVPSLPGTAVEAKLDQLIAKTTTNRLVIFHEEDKQAWRWPSRTNRGAGVVSRPARHVHKTGTPDPRFAAKLDAIRLPDDVLLDVNAVLTKVRSAFDVESQNESKRASKLMAKMYGAVERAYASDADPKQRDHEVSVILARILFLLFGDDTDMWAADLFQDFIKDYTARDGQNMAERFNELFQVLNTTHGSERQVYAGELAPLPYVNGGIFEEQIQMPEVGLEFRDAVLEASAVDWSTISPAIFGSMFQSVRDSQTRRELGEHYTSEENILKTLNPLFLDELRTEFDRATERDTPRKQANALNALWSKLGDIRYLDPACGCGNFIIVAYRELRAIELDIMVALQTIDGSSQLSFDPTLDLKVTLDSFFGIEIDEWPAKIAETAMFLVDRQCDLRLKERFGEAPQRLPISRQACIVVGNALRLNWSEICSPTASVIVAGNPPFIGARLKSQSQAMDLQHAWGADYDSDFDLVTGWYAQAMTYFGNCDGRWAFVSTSSVSRGASAASLFAPLARRGWKIKFAHRIFAWSSEAAGKAAVHCVIVGFAREVTRPRLFDYRRPTEPPVELRASSINAYLVDAPWVLITKRRSVLSRSLSKCDFGSMANDGGNLLVDDSDLDEIKSDSIAVRYLRRFVGSDELINGKARWCLWLVDASRDEIQSSAVLRRRVAAVRDLRLRSKRAATNKLAATPHLFGERRQPETPYLGIPRHVSESRRYFTVGRFDPDVICGDANFAAADPEGLLFAILSSSMFMTWQRTIGGRIKSDLRFSNTMVWNNLPLPLLADVDRAEIISAGRAIVAARQLASDLSLSQQYDPGNMADDLQEAHGALDSLVDRAFGSVDLCRSDEERQSLLFKRYAELARGVR</sequence>
<name>A0ABT1A2X5_9PSEU</name>
<accession>A0ABT1A2X5</accession>
<feature type="domain" description="MmeI-like C-terminal" evidence="8">
    <location>
        <begin position="837"/>
        <end position="915"/>
    </location>
</feature>
<protein>
    <recommendedName>
        <fullName evidence="1">site-specific DNA-methyltransferase (adenine-specific)</fullName>
        <ecNumber evidence="1">2.1.1.72</ecNumber>
    </recommendedName>
</protein>
<dbReference type="InterPro" id="IPR046818">
    <property type="entry name" value="MmeI_C"/>
</dbReference>
<evidence type="ECO:0000259" key="8">
    <source>
        <dbReference type="Pfam" id="PF20467"/>
    </source>
</evidence>
<evidence type="ECO:0000256" key="2">
    <source>
        <dbReference type="ARBA" id="ARBA00022603"/>
    </source>
</evidence>
<dbReference type="RefSeq" id="WP_252440974.1">
    <property type="nucleotide sequence ID" value="NZ_JAGSOV010000041.1"/>
</dbReference>
<evidence type="ECO:0000256" key="3">
    <source>
        <dbReference type="ARBA" id="ARBA00022679"/>
    </source>
</evidence>
<comment type="catalytic activity">
    <reaction evidence="4">
        <text>a 2'-deoxyadenosine in DNA + S-adenosyl-L-methionine = an N(6)-methyl-2'-deoxyadenosine in DNA + S-adenosyl-L-homocysteine + H(+)</text>
        <dbReference type="Rhea" id="RHEA:15197"/>
        <dbReference type="Rhea" id="RHEA-COMP:12418"/>
        <dbReference type="Rhea" id="RHEA-COMP:12419"/>
        <dbReference type="ChEBI" id="CHEBI:15378"/>
        <dbReference type="ChEBI" id="CHEBI:57856"/>
        <dbReference type="ChEBI" id="CHEBI:59789"/>
        <dbReference type="ChEBI" id="CHEBI:90615"/>
        <dbReference type="ChEBI" id="CHEBI:90616"/>
        <dbReference type="EC" id="2.1.1.72"/>
    </reaction>
</comment>
<dbReference type="Pfam" id="PF20465">
    <property type="entry name" value="MmeI_hel"/>
    <property type="match status" value="1"/>
</dbReference>
<evidence type="ECO:0000256" key="4">
    <source>
        <dbReference type="ARBA" id="ARBA00047942"/>
    </source>
</evidence>
<dbReference type="Proteomes" id="UP001165283">
    <property type="component" value="Unassembled WGS sequence"/>
</dbReference>
<dbReference type="Pfam" id="PF20466">
    <property type="entry name" value="MmeI_TRD"/>
    <property type="match status" value="1"/>
</dbReference>
<keyword evidence="2 10" id="KW-0489">Methyltransferase</keyword>
<dbReference type="Pfam" id="PF20473">
    <property type="entry name" value="MmeI_Mtase"/>
    <property type="match status" value="1"/>
</dbReference>
<reference evidence="10" key="1">
    <citation type="submission" date="2021-04" db="EMBL/GenBank/DDBJ databases">
        <title>Pseudonocardia sp. nov., isolated from sandy soil of mangrove forest.</title>
        <authorList>
            <person name="Zan Z."/>
            <person name="Huang R."/>
            <person name="Liu W."/>
        </authorList>
    </citation>
    <scope>NUCLEOTIDE SEQUENCE</scope>
    <source>
        <strain evidence="10">S2-4</strain>
    </source>
</reference>
<evidence type="ECO:0000259" key="9">
    <source>
        <dbReference type="Pfam" id="PF20473"/>
    </source>
</evidence>
<gene>
    <name evidence="10" type="ORF">KDL28_20055</name>
</gene>
<proteinExistence type="predicted"/>
<feature type="region of interest" description="Disordered" evidence="5">
    <location>
        <begin position="100"/>
        <end position="119"/>
    </location>
</feature>
<feature type="domain" description="MmeI-like target recognition" evidence="7">
    <location>
        <begin position="632"/>
        <end position="834"/>
    </location>
</feature>
<evidence type="ECO:0000313" key="10">
    <source>
        <dbReference type="EMBL" id="MCO1657355.1"/>
    </source>
</evidence>
<organism evidence="10 11">
    <name type="scientific">Pseudonocardia humida</name>
    <dbReference type="NCBI Taxonomy" id="2800819"/>
    <lineage>
        <taxon>Bacteria</taxon>
        <taxon>Bacillati</taxon>
        <taxon>Actinomycetota</taxon>
        <taxon>Actinomycetes</taxon>
        <taxon>Pseudonocardiales</taxon>
        <taxon>Pseudonocardiaceae</taxon>
        <taxon>Pseudonocardia</taxon>
    </lineage>
</organism>
<dbReference type="Pfam" id="PF20467">
    <property type="entry name" value="MmeI_C"/>
    <property type="match status" value="1"/>
</dbReference>
<feature type="domain" description="MmeI-like DNA-methyltransferase" evidence="9">
    <location>
        <begin position="352"/>
        <end position="608"/>
    </location>
</feature>
<keyword evidence="3" id="KW-0808">Transferase</keyword>
<dbReference type="Gene3D" id="3.40.50.150">
    <property type="entry name" value="Vaccinia Virus protein VP39"/>
    <property type="match status" value="1"/>
</dbReference>
<dbReference type="InterPro" id="IPR046819">
    <property type="entry name" value="MmeI_hel"/>
</dbReference>
<evidence type="ECO:0000313" key="11">
    <source>
        <dbReference type="Proteomes" id="UP001165283"/>
    </source>
</evidence>
<evidence type="ECO:0000256" key="5">
    <source>
        <dbReference type="SAM" id="MobiDB-lite"/>
    </source>
</evidence>
<evidence type="ECO:0000256" key="1">
    <source>
        <dbReference type="ARBA" id="ARBA00011900"/>
    </source>
</evidence>
<keyword evidence="11" id="KW-1185">Reference proteome</keyword>
<dbReference type="GO" id="GO:0008168">
    <property type="term" value="F:methyltransferase activity"/>
    <property type="evidence" value="ECO:0007669"/>
    <property type="project" value="UniProtKB-KW"/>
</dbReference>